<dbReference type="Gene3D" id="3.40.50.720">
    <property type="entry name" value="NAD(P)-binding Rossmann-like Domain"/>
    <property type="match status" value="1"/>
</dbReference>
<dbReference type="SMART" id="SM00822">
    <property type="entry name" value="PKS_KR"/>
    <property type="match status" value="1"/>
</dbReference>
<dbReference type="RefSeq" id="WP_139678271.1">
    <property type="nucleotide sequence ID" value="NZ_VDMN01000005.1"/>
</dbReference>
<dbReference type="SUPFAM" id="SSF51735">
    <property type="entry name" value="NAD(P)-binding Rossmann-fold domains"/>
    <property type="match status" value="1"/>
</dbReference>
<organism evidence="4 5">
    <name type="scientific">Aliirhizobium smilacinae</name>
    <dbReference type="NCBI Taxonomy" id="1395944"/>
    <lineage>
        <taxon>Bacteria</taxon>
        <taxon>Pseudomonadati</taxon>
        <taxon>Pseudomonadota</taxon>
        <taxon>Alphaproteobacteria</taxon>
        <taxon>Hyphomicrobiales</taxon>
        <taxon>Rhizobiaceae</taxon>
        <taxon>Aliirhizobium</taxon>
    </lineage>
</organism>
<dbReference type="InterPro" id="IPR051122">
    <property type="entry name" value="SDR_DHRS6-like"/>
</dbReference>
<dbReference type="EMBL" id="VDMN01000005">
    <property type="protein sequence ID" value="TNM61824.1"/>
    <property type="molecule type" value="Genomic_DNA"/>
</dbReference>
<protein>
    <submittedName>
        <fullName evidence="4">SDR family oxidoreductase</fullName>
    </submittedName>
</protein>
<dbReference type="CDD" id="cd05233">
    <property type="entry name" value="SDR_c"/>
    <property type="match status" value="1"/>
</dbReference>
<dbReference type="InterPro" id="IPR002347">
    <property type="entry name" value="SDR_fam"/>
</dbReference>
<evidence type="ECO:0000259" key="3">
    <source>
        <dbReference type="SMART" id="SM00822"/>
    </source>
</evidence>
<evidence type="ECO:0000256" key="1">
    <source>
        <dbReference type="ARBA" id="ARBA00006484"/>
    </source>
</evidence>
<evidence type="ECO:0000313" key="5">
    <source>
        <dbReference type="Proteomes" id="UP000311605"/>
    </source>
</evidence>
<reference evidence="4 5" key="1">
    <citation type="submission" date="2019-06" db="EMBL/GenBank/DDBJ databases">
        <title>The draft genome of Rhizobium smilacinae PTYR-5.</title>
        <authorList>
            <person name="Liu L."/>
            <person name="Li L."/>
            <person name="Zhang X."/>
        </authorList>
    </citation>
    <scope>NUCLEOTIDE SEQUENCE [LARGE SCALE GENOMIC DNA]</scope>
    <source>
        <strain evidence="4 5">PTYR-5</strain>
    </source>
</reference>
<keyword evidence="2" id="KW-0560">Oxidoreductase</keyword>
<dbReference type="Proteomes" id="UP000311605">
    <property type="component" value="Unassembled WGS sequence"/>
</dbReference>
<dbReference type="InterPro" id="IPR057326">
    <property type="entry name" value="KR_dom"/>
</dbReference>
<comment type="caution">
    <text evidence="4">The sequence shown here is derived from an EMBL/GenBank/DDBJ whole genome shotgun (WGS) entry which is preliminary data.</text>
</comment>
<keyword evidence="5" id="KW-1185">Reference proteome</keyword>
<dbReference type="PANTHER" id="PTHR43477">
    <property type="entry name" value="DIHYDROANTICAPSIN 7-DEHYDROGENASE"/>
    <property type="match status" value="1"/>
</dbReference>
<dbReference type="OrthoDB" id="9806974at2"/>
<name>A0A5C4XH04_9HYPH</name>
<accession>A0A5C4XH04</accession>
<proteinExistence type="inferred from homology"/>
<sequence>MTIQRTYSIIGGTSGIGLSLARKLVERGERVIIGGRSAQRLSSALSTLGSNASGQLVDITDRVSLKAFFANGPCLTGLFTPAATYSTGSFSDGELDASEGLFRAKFWGQYWAVHAALRHLKPDASVVLMSGAASARPIGAPAYAACNSALEGLARGLALELNPIRVNCLSPGTTDSDLWRNRPASIRDPAYERWKSLCLVGRPASPEEQAQAALFLLDNANMTGSTLFCDGGYTLR</sequence>
<dbReference type="GO" id="GO:0016491">
    <property type="term" value="F:oxidoreductase activity"/>
    <property type="evidence" value="ECO:0007669"/>
    <property type="project" value="UniProtKB-KW"/>
</dbReference>
<comment type="similarity">
    <text evidence="1">Belongs to the short-chain dehydrogenases/reductases (SDR) family.</text>
</comment>
<feature type="domain" description="Ketoreductase" evidence="3">
    <location>
        <begin position="5"/>
        <end position="182"/>
    </location>
</feature>
<gene>
    <name evidence="4" type="ORF">FHP24_21460</name>
</gene>
<evidence type="ECO:0000313" key="4">
    <source>
        <dbReference type="EMBL" id="TNM61824.1"/>
    </source>
</evidence>
<dbReference type="AlphaFoldDB" id="A0A5C4XH04"/>
<dbReference type="Pfam" id="PF13561">
    <property type="entry name" value="adh_short_C2"/>
    <property type="match status" value="1"/>
</dbReference>
<evidence type="ECO:0000256" key="2">
    <source>
        <dbReference type="ARBA" id="ARBA00023002"/>
    </source>
</evidence>
<dbReference type="PRINTS" id="PR00081">
    <property type="entry name" value="GDHRDH"/>
</dbReference>
<dbReference type="PANTHER" id="PTHR43477:SF1">
    <property type="entry name" value="DIHYDROANTICAPSIN 7-DEHYDROGENASE"/>
    <property type="match status" value="1"/>
</dbReference>
<dbReference type="InterPro" id="IPR036291">
    <property type="entry name" value="NAD(P)-bd_dom_sf"/>
</dbReference>